<feature type="transmembrane region" description="Helical" evidence="1">
    <location>
        <begin position="22"/>
        <end position="45"/>
    </location>
</feature>
<evidence type="ECO:0000313" key="3">
    <source>
        <dbReference type="EMBL" id="CAF3744575.1"/>
    </source>
</evidence>
<reference evidence="2" key="1">
    <citation type="submission" date="2021-02" db="EMBL/GenBank/DDBJ databases">
        <authorList>
            <person name="Nowell W R."/>
        </authorList>
    </citation>
    <scope>NUCLEOTIDE SEQUENCE</scope>
</reference>
<sequence>MVTLESDDTEIEIMPSKQGLNWIPIIIIVGSILLLLIIGLIIIFLRKRRGANRGYNPTATGDLRTTTRS</sequence>
<dbReference type="AlphaFoldDB" id="A0A814V0Y6"/>
<dbReference type="Proteomes" id="UP000663836">
    <property type="component" value="Unassembled WGS sequence"/>
</dbReference>
<protein>
    <submittedName>
        <fullName evidence="2">Uncharacterized protein</fullName>
    </submittedName>
</protein>
<comment type="caution">
    <text evidence="2">The sequence shown here is derived from an EMBL/GenBank/DDBJ whole genome shotgun (WGS) entry which is preliminary data.</text>
</comment>
<organism evidence="2 4">
    <name type="scientific">Rotaria sordida</name>
    <dbReference type="NCBI Taxonomy" id="392033"/>
    <lineage>
        <taxon>Eukaryota</taxon>
        <taxon>Metazoa</taxon>
        <taxon>Spiralia</taxon>
        <taxon>Gnathifera</taxon>
        <taxon>Rotifera</taxon>
        <taxon>Eurotatoria</taxon>
        <taxon>Bdelloidea</taxon>
        <taxon>Philodinida</taxon>
        <taxon>Philodinidae</taxon>
        <taxon>Rotaria</taxon>
    </lineage>
</organism>
<name>A0A814V0Y6_9BILA</name>
<proteinExistence type="predicted"/>
<keyword evidence="1" id="KW-0812">Transmembrane</keyword>
<dbReference type="EMBL" id="CAJOBD010000984">
    <property type="protein sequence ID" value="CAF3744575.1"/>
    <property type="molecule type" value="Genomic_DNA"/>
</dbReference>
<dbReference type="Proteomes" id="UP000663864">
    <property type="component" value="Unassembled WGS sequence"/>
</dbReference>
<dbReference type="EMBL" id="CAJNOT010001319">
    <property type="protein sequence ID" value="CAF1181851.1"/>
    <property type="molecule type" value="Genomic_DNA"/>
</dbReference>
<accession>A0A814V0Y6</accession>
<keyword evidence="1" id="KW-1133">Transmembrane helix</keyword>
<keyword evidence="1" id="KW-0472">Membrane</keyword>
<evidence type="ECO:0000313" key="2">
    <source>
        <dbReference type="EMBL" id="CAF1181851.1"/>
    </source>
</evidence>
<evidence type="ECO:0000256" key="1">
    <source>
        <dbReference type="SAM" id="Phobius"/>
    </source>
</evidence>
<evidence type="ECO:0000313" key="4">
    <source>
        <dbReference type="Proteomes" id="UP000663864"/>
    </source>
</evidence>
<gene>
    <name evidence="3" type="ORF">JBS370_LOCUS12209</name>
    <name evidence="2" type="ORF">ZHD862_LOCUS21803</name>
</gene>